<feature type="repeat" description="ANK" evidence="3">
    <location>
        <begin position="520"/>
        <end position="552"/>
    </location>
</feature>
<evidence type="ECO:0000256" key="1">
    <source>
        <dbReference type="ARBA" id="ARBA00022737"/>
    </source>
</evidence>
<dbReference type="Proteomes" id="UP001158576">
    <property type="component" value="Chromosome 2"/>
</dbReference>
<feature type="coiled-coil region" evidence="4">
    <location>
        <begin position="1273"/>
        <end position="1300"/>
    </location>
</feature>
<gene>
    <name evidence="6" type="ORF">OKIOD_LOCUS16686</name>
</gene>
<feature type="region of interest" description="Disordered" evidence="5">
    <location>
        <begin position="738"/>
        <end position="757"/>
    </location>
</feature>
<reference evidence="6 7" key="1">
    <citation type="submission" date="2021-04" db="EMBL/GenBank/DDBJ databases">
        <authorList>
            <person name="Bliznina A."/>
        </authorList>
    </citation>
    <scope>NUCLEOTIDE SEQUENCE [LARGE SCALE GENOMIC DNA]</scope>
</reference>
<feature type="region of interest" description="Disordered" evidence="5">
    <location>
        <begin position="764"/>
        <end position="784"/>
    </location>
</feature>
<dbReference type="PROSITE" id="PS50297">
    <property type="entry name" value="ANK_REP_REGION"/>
    <property type="match status" value="3"/>
</dbReference>
<evidence type="ECO:0000256" key="3">
    <source>
        <dbReference type="PROSITE-ProRule" id="PRU00023"/>
    </source>
</evidence>
<feature type="region of interest" description="Disordered" evidence="5">
    <location>
        <begin position="655"/>
        <end position="729"/>
    </location>
</feature>
<keyword evidence="4" id="KW-0175">Coiled coil</keyword>
<feature type="region of interest" description="Disordered" evidence="5">
    <location>
        <begin position="1107"/>
        <end position="1130"/>
    </location>
</feature>
<feature type="compositionally biased region" description="Low complexity" evidence="5">
    <location>
        <begin position="1208"/>
        <end position="1221"/>
    </location>
</feature>
<feature type="compositionally biased region" description="Basic and acidic residues" evidence="5">
    <location>
        <begin position="769"/>
        <end position="782"/>
    </location>
</feature>
<dbReference type="SUPFAM" id="SSF48403">
    <property type="entry name" value="Ankyrin repeat"/>
    <property type="match status" value="2"/>
</dbReference>
<protein>
    <submittedName>
        <fullName evidence="6">Oidioi.mRNA.OKI2018_I69.chr2.g7921.t1.cds</fullName>
    </submittedName>
</protein>
<keyword evidence="7" id="KW-1185">Reference proteome</keyword>
<feature type="compositionally biased region" description="Basic and acidic residues" evidence="5">
    <location>
        <begin position="1152"/>
        <end position="1181"/>
    </location>
</feature>
<sequence length="1302" mass="148312">MYRLRGKFLPRMMDKFLYDRLIPFQDAFRFECMPNKLTGSTEKVFEFTEKMKDKIETATGRKTDARVIEMGNKLTANDLRKIAQKGSVLKRLDTRGNVDNLNALAVGVKVVEMRLTFGYWNRIQFLKRCYSYLFRPGTIFHNQLTKREQRVFTDMFAKGQEKIALHDLIRLYDNCWVLLEEKHVGLNSSGEKTLFSPIEGMKVKLVNLSAVVDKYIVPEMDTVQNNPVWTNVKKGDPFYVFYEFPRALIQIFVCSVFWIILFSGIRNEVNYAEDFEKDLQSQLAIELSEYDTPWWNHDESSETGLTEGRLLQARTIAKRKAIESLALRFALYQKNDADLGLMSQDIKYVDDEYLFTAGKKILDINSQYFGASVRNVKLTSHKFIHYPDRVILKFGRTTTSVNPDDPSTYCFEKNFNRMSELDEVVNHAEKEGLFGPEERQVEQEFPNRPYVSLRDAIQASDYEAVMPFLKSDRFSVADRGDHSRTYLHEVSLSKMTSSQMCSVARELINKGVSVNATDDRRETPLHYAAKYGQHGLAEILVSNGADSSSSFNIENKLPWFYSDLLSPESKEKMANIMSEGLRSMLSNVRLSDDRDRDRSHHNHHDSPINWGQPMMNHTNNRSNYEPHHRNREDFMPNIERNMDFEERRSSCWTFPSTSRWEPDEKASSFWPDPQSFTNFNESQIAPIGPPKDGGSSGSRMIKPIGSELSRATTNQFPDHPSDDSDTYDYENLNKLRDFPDFNTSTDNIWPEKTNQKDLKFEEPSAAAAAEEKPVPKKEETATHKISVSKQSGVFMRALEDTRADADRLDATRKLRIGGNSKMDEMMPKETSSIRDDERQKERFRKLCEQYRGKYQRLDSIRDLREKANAVLHFSAAVSAAHVSAVAAVLDCNPALDIKNKQNMTAWALAQTKRGSGNVDVVRNMLVKAWRGFKARRDGREPDVRSLDDRQVVLKVHLSMVCILVEPEKSLISAANCGAQDQIRQLLSDSEIDVNEQSTKGYSALHCAASQGKIGIVRMLLNAGANPDLQTRDGCTPLILTGINTRAWPEVADALLKSGANPNLKDANGNTALHHAARNVHVRLVQLLCTRGADVSIRNKQGIQARGVKPWDGKRSWNSQERWNQEAKDAVKDVKNALQEAFNKQRKKAEEALAEMEARDRTERIKRRADIAREKEAQKESDGSPVSNIPSRLTSGNGHESSKTPPPNGSSSPPSGRSSDPITQTISMASQISQVSAQIVQVNSSLIRLESEQNQATQREYARDNDLRQVLQLCKQNSDRLSNLETQMSDLFREIQRQRNLFK</sequence>
<feature type="compositionally biased region" description="Polar residues" evidence="5">
    <location>
        <begin position="1183"/>
        <end position="1198"/>
    </location>
</feature>
<proteinExistence type="predicted"/>
<feature type="region of interest" description="Disordered" evidence="5">
    <location>
        <begin position="591"/>
        <end position="631"/>
    </location>
</feature>
<dbReference type="EMBL" id="OU015567">
    <property type="protein sequence ID" value="CAG5113831.1"/>
    <property type="molecule type" value="Genomic_DNA"/>
</dbReference>
<accession>A0ABN7TG44</accession>
<keyword evidence="2 3" id="KW-0040">ANK repeat</keyword>
<feature type="compositionally biased region" description="Polar residues" evidence="5">
    <location>
        <begin position="674"/>
        <end position="683"/>
    </location>
</feature>
<feature type="repeat" description="ANK" evidence="3">
    <location>
        <begin position="999"/>
        <end position="1031"/>
    </location>
</feature>
<evidence type="ECO:0000313" key="6">
    <source>
        <dbReference type="EMBL" id="CAG5113831.1"/>
    </source>
</evidence>
<feature type="repeat" description="ANK" evidence="3">
    <location>
        <begin position="1067"/>
        <end position="1099"/>
    </location>
</feature>
<dbReference type="PANTHER" id="PTHR24198">
    <property type="entry name" value="ANKYRIN REPEAT AND PROTEIN KINASE DOMAIN-CONTAINING PROTEIN"/>
    <property type="match status" value="1"/>
</dbReference>
<dbReference type="InterPro" id="IPR002110">
    <property type="entry name" value="Ankyrin_rpt"/>
</dbReference>
<organism evidence="6 7">
    <name type="scientific">Oikopleura dioica</name>
    <name type="common">Tunicate</name>
    <dbReference type="NCBI Taxonomy" id="34765"/>
    <lineage>
        <taxon>Eukaryota</taxon>
        <taxon>Metazoa</taxon>
        <taxon>Chordata</taxon>
        <taxon>Tunicata</taxon>
        <taxon>Appendicularia</taxon>
        <taxon>Copelata</taxon>
        <taxon>Oikopleuridae</taxon>
        <taxon>Oikopleura</taxon>
    </lineage>
</organism>
<dbReference type="PANTHER" id="PTHR24198:SF165">
    <property type="entry name" value="ANKYRIN REPEAT-CONTAINING PROTEIN-RELATED"/>
    <property type="match status" value="1"/>
</dbReference>
<dbReference type="Gene3D" id="1.25.40.20">
    <property type="entry name" value="Ankyrin repeat-containing domain"/>
    <property type="match status" value="3"/>
</dbReference>
<name>A0ABN7TG44_OIKDI</name>
<evidence type="ECO:0000313" key="7">
    <source>
        <dbReference type="Proteomes" id="UP001158576"/>
    </source>
</evidence>
<dbReference type="InterPro" id="IPR036770">
    <property type="entry name" value="Ankyrin_rpt-contain_sf"/>
</dbReference>
<evidence type="ECO:0000256" key="5">
    <source>
        <dbReference type="SAM" id="MobiDB-lite"/>
    </source>
</evidence>
<dbReference type="Pfam" id="PF12796">
    <property type="entry name" value="Ank_2"/>
    <property type="match status" value="2"/>
</dbReference>
<keyword evidence="1" id="KW-0677">Repeat</keyword>
<evidence type="ECO:0000256" key="4">
    <source>
        <dbReference type="SAM" id="Coils"/>
    </source>
</evidence>
<dbReference type="SMART" id="SM00248">
    <property type="entry name" value="ANK"/>
    <property type="match status" value="5"/>
</dbReference>
<feature type="region of interest" description="Disordered" evidence="5">
    <location>
        <begin position="1152"/>
        <end position="1221"/>
    </location>
</feature>
<dbReference type="PROSITE" id="PS50088">
    <property type="entry name" value="ANK_REPEAT"/>
    <property type="match status" value="3"/>
</dbReference>
<evidence type="ECO:0000256" key="2">
    <source>
        <dbReference type="ARBA" id="ARBA00023043"/>
    </source>
</evidence>
<dbReference type="Pfam" id="PF00023">
    <property type="entry name" value="Ank"/>
    <property type="match status" value="1"/>
</dbReference>